<name>E0VL52_PEDHC</name>
<evidence type="ECO:0000313" key="1">
    <source>
        <dbReference type="EMBL" id="EEB14108.1"/>
    </source>
</evidence>
<dbReference type="EMBL" id="DS235269">
    <property type="protein sequence ID" value="EEB14108.1"/>
    <property type="molecule type" value="Genomic_DNA"/>
</dbReference>
<gene>
    <name evidence="2" type="primary">8229468</name>
    <name evidence="1" type="ORF">Phum_PHUM280960</name>
</gene>
<keyword evidence="3" id="KW-1185">Reference proteome</keyword>
<dbReference type="Proteomes" id="UP000009046">
    <property type="component" value="Unassembled WGS sequence"/>
</dbReference>
<dbReference type="GeneID" id="8229468"/>
<reference evidence="1" key="1">
    <citation type="submission" date="2007-04" db="EMBL/GenBank/DDBJ databases">
        <title>Annotation of Pediculus humanus corporis strain USDA.</title>
        <authorList>
            <person name="Kirkness E."/>
            <person name="Hannick L."/>
            <person name="Hass B."/>
            <person name="Bruggner R."/>
            <person name="Lawson D."/>
            <person name="Bidwell S."/>
            <person name="Joardar V."/>
            <person name="Caler E."/>
            <person name="Walenz B."/>
            <person name="Inman J."/>
            <person name="Schobel S."/>
            <person name="Galinsky K."/>
            <person name="Amedeo P."/>
            <person name="Strausberg R."/>
        </authorList>
    </citation>
    <scope>NUCLEOTIDE SEQUENCE</scope>
    <source>
        <strain evidence="1">USDA</strain>
    </source>
</reference>
<dbReference type="AlphaFoldDB" id="E0VL52"/>
<dbReference type="KEGG" id="phu:Phum_PHUM280960"/>
<dbReference type="EMBL" id="AAZO01003265">
    <property type="status" value="NOT_ANNOTATED_CDS"/>
    <property type="molecule type" value="Genomic_DNA"/>
</dbReference>
<organism>
    <name type="scientific">Pediculus humanus subsp. corporis</name>
    <name type="common">Body louse</name>
    <dbReference type="NCBI Taxonomy" id="121224"/>
    <lineage>
        <taxon>Eukaryota</taxon>
        <taxon>Metazoa</taxon>
        <taxon>Ecdysozoa</taxon>
        <taxon>Arthropoda</taxon>
        <taxon>Hexapoda</taxon>
        <taxon>Insecta</taxon>
        <taxon>Pterygota</taxon>
        <taxon>Neoptera</taxon>
        <taxon>Paraneoptera</taxon>
        <taxon>Psocodea</taxon>
        <taxon>Troctomorpha</taxon>
        <taxon>Phthiraptera</taxon>
        <taxon>Anoplura</taxon>
        <taxon>Pediculidae</taxon>
        <taxon>Pediculus</taxon>
    </lineage>
</organism>
<protein>
    <submittedName>
        <fullName evidence="1 2">Uncharacterized protein</fullName>
    </submittedName>
</protein>
<proteinExistence type="predicted"/>
<dbReference type="VEuPathDB" id="VectorBase:PHUM280960"/>
<sequence>MEETEKKAELDFCIRDVDRQNKITQEILAKYLQRRLFSHLLNTRAQSVPVGNSRQQKARIHTRADVYNQDDGIIETVEPERLTSFPLIEEELQVSN</sequence>
<evidence type="ECO:0000313" key="2">
    <source>
        <dbReference type="EnsemblMetazoa" id="PHUM280960-PA"/>
    </source>
</evidence>
<evidence type="ECO:0000313" key="3">
    <source>
        <dbReference type="Proteomes" id="UP000009046"/>
    </source>
</evidence>
<reference evidence="2" key="3">
    <citation type="submission" date="2020-05" db="UniProtKB">
        <authorList>
            <consortium name="EnsemblMetazoa"/>
        </authorList>
    </citation>
    <scope>IDENTIFICATION</scope>
    <source>
        <strain evidence="2">USDA</strain>
    </source>
</reference>
<dbReference type="InParanoid" id="E0VL52"/>
<reference evidence="1" key="2">
    <citation type="submission" date="2007-04" db="EMBL/GenBank/DDBJ databases">
        <title>The genome of the human body louse.</title>
        <authorList>
            <consortium name="The Human Body Louse Genome Consortium"/>
            <person name="Kirkness E."/>
            <person name="Walenz B."/>
            <person name="Hass B."/>
            <person name="Bruggner R."/>
            <person name="Strausberg R."/>
        </authorList>
    </citation>
    <scope>NUCLEOTIDE SEQUENCE</scope>
    <source>
        <strain evidence="1">USDA</strain>
    </source>
</reference>
<dbReference type="HOGENOM" id="CLU_2362227_0_0_1"/>
<dbReference type="CTD" id="8229468"/>
<dbReference type="RefSeq" id="XP_002426846.1">
    <property type="nucleotide sequence ID" value="XM_002426801.1"/>
</dbReference>
<dbReference type="EnsemblMetazoa" id="PHUM280960-RA">
    <property type="protein sequence ID" value="PHUM280960-PA"/>
    <property type="gene ID" value="PHUM280960"/>
</dbReference>
<accession>E0VL52</accession>
<dbReference type="OrthoDB" id="441660at2759"/>